<evidence type="ECO:0000313" key="1">
    <source>
        <dbReference type="EMBL" id="EFM42531.1"/>
    </source>
</evidence>
<evidence type="ECO:0000313" key="2">
    <source>
        <dbReference type="Proteomes" id="UP000003323"/>
    </source>
</evidence>
<accession>E0Q4X8</accession>
<dbReference type="HOGENOM" id="CLU_3180731_0_0_11"/>
<comment type="caution">
    <text evidence="1">The sequence shown here is derived from an EMBL/GenBank/DDBJ whole genome shotgun (WGS) entry which is preliminary data.</text>
</comment>
<dbReference type="Proteomes" id="UP000003323">
    <property type="component" value="Unassembled WGS sequence"/>
</dbReference>
<sequence length="46" mass="5183">MEQQSHYTKSNFHRRVVTAVGHYLRGKSRRWAPALPATSAMLAAEA</sequence>
<dbReference type="EMBL" id="AEEQ01000003">
    <property type="protein sequence ID" value="EFM42531.1"/>
    <property type="molecule type" value="Genomic_DNA"/>
</dbReference>
<dbReference type="AlphaFoldDB" id="E0Q4X8"/>
<proteinExistence type="predicted"/>
<protein>
    <submittedName>
        <fullName evidence="1">Uncharacterized protein</fullName>
    </submittedName>
</protein>
<reference evidence="1 2" key="1">
    <citation type="submission" date="2010-08" db="EMBL/GenBank/DDBJ databases">
        <authorList>
            <person name="Muzny D."/>
            <person name="Qin X."/>
            <person name="Deng J."/>
            <person name="Jiang H."/>
            <person name="Liu Y."/>
            <person name="Qu J."/>
            <person name="Song X.-Z."/>
            <person name="Zhang L."/>
            <person name="Thornton R."/>
            <person name="Coyle M."/>
            <person name="Francisco L."/>
            <person name="Jackson L."/>
            <person name="Javaid M."/>
            <person name="Korchina V."/>
            <person name="Kovar C."/>
            <person name="Mata R."/>
            <person name="Mathew T."/>
            <person name="Ngo R."/>
            <person name="Nguyen L."/>
            <person name="Nguyen N."/>
            <person name="Okwuonu G."/>
            <person name="Ongeri F."/>
            <person name="Pham C."/>
            <person name="Simmons D."/>
            <person name="Wilczek-Boney K."/>
            <person name="Hale W."/>
            <person name="Jakkamsetti A."/>
            <person name="Pham P."/>
            <person name="Ruth R."/>
            <person name="San Lucas F."/>
            <person name="Warren J."/>
            <person name="Zhang J."/>
            <person name="Zhao Z."/>
            <person name="Zhou C."/>
            <person name="Zhu D."/>
            <person name="Lee S."/>
            <person name="Bess C."/>
            <person name="Blankenburg K."/>
            <person name="Forbes L."/>
            <person name="Fu Q."/>
            <person name="Gubbala S."/>
            <person name="Hirani K."/>
            <person name="Jayaseelan J.C."/>
            <person name="Lara F."/>
            <person name="Munidasa M."/>
            <person name="Palculict T."/>
            <person name="Patil S."/>
            <person name="Pu L.-L."/>
            <person name="Saada N."/>
            <person name="Tang L."/>
            <person name="Weissenberger G."/>
            <person name="Zhu Y."/>
            <person name="Hemphill L."/>
            <person name="Shang Y."/>
            <person name="Youmans B."/>
            <person name="Ayvaz T."/>
            <person name="Ross M."/>
            <person name="Santibanez J."/>
            <person name="Aqrawi P."/>
            <person name="Gross S."/>
            <person name="Joshi V."/>
            <person name="Fowler G."/>
            <person name="Nazareth L."/>
            <person name="Reid J."/>
            <person name="Worley K."/>
            <person name="Petrosino J."/>
            <person name="Highlander S."/>
            <person name="Gibbs R."/>
        </authorList>
    </citation>
    <scope>NUCLEOTIDE SEQUENCE [LARGE SCALE GENOMIC DNA]</scope>
    <source>
        <strain evidence="1 2">ATCC 27679</strain>
    </source>
</reference>
<name>E0Q4X8_9BIFI</name>
<gene>
    <name evidence="1" type="ORF">HMPREF0168_0185</name>
</gene>
<organism evidence="1 2">
    <name type="scientific">Bifidobacterium dentium ATCC 27679</name>
    <dbReference type="NCBI Taxonomy" id="871562"/>
    <lineage>
        <taxon>Bacteria</taxon>
        <taxon>Bacillati</taxon>
        <taxon>Actinomycetota</taxon>
        <taxon>Actinomycetes</taxon>
        <taxon>Bifidobacteriales</taxon>
        <taxon>Bifidobacteriaceae</taxon>
        <taxon>Bifidobacterium</taxon>
    </lineage>
</organism>